<name>A0A3P3FYG0_9HYPH</name>
<proteinExistence type="predicted"/>
<accession>A0A3P3FYG0</accession>
<organism evidence="1 2">
    <name type="scientific">Mesorhizobium tamadayense</name>
    <dbReference type="NCBI Taxonomy" id="425306"/>
    <lineage>
        <taxon>Bacteria</taxon>
        <taxon>Pseudomonadati</taxon>
        <taxon>Pseudomonadota</taxon>
        <taxon>Alphaproteobacteria</taxon>
        <taxon>Hyphomicrobiales</taxon>
        <taxon>Phyllobacteriaceae</taxon>
        <taxon>Mesorhizobium</taxon>
    </lineage>
</organism>
<dbReference type="EMBL" id="RQXT01000010">
    <property type="protein sequence ID" value="RRI03123.1"/>
    <property type="molecule type" value="Genomic_DNA"/>
</dbReference>
<dbReference type="RefSeq" id="WP_124998097.1">
    <property type="nucleotide sequence ID" value="NZ_RQXT01000010.1"/>
</dbReference>
<dbReference type="AlphaFoldDB" id="A0A3P3FYG0"/>
<protein>
    <submittedName>
        <fullName evidence="1">Uncharacterized protein</fullName>
    </submittedName>
</protein>
<reference evidence="1 2" key="1">
    <citation type="submission" date="2018-11" db="EMBL/GenBank/DDBJ databases">
        <title>the genome of Mesorhizobium tamadayense DSM 28320.</title>
        <authorList>
            <person name="Gao J."/>
        </authorList>
    </citation>
    <scope>NUCLEOTIDE SEQUENCE [LARGE SCALE GENOMIC DNA]</scope>
    <source>
        <strain evidence="1 2">DSM 28320</strain>
    </source>
</reference>
<evidence type="ECO:0000313" key="2">
    <source>
        <dbReference type="Proteomes" id="UP000273786"/>
    </source>
</evidence>
<sequence>MFFAARHKAFESTGGKRQNQPIFAPYSGVRAHKAREQVGPAPHRRESTLFLGRWQMLQGYRIADFEEFS</sequence>
<gene>
    <name evidence="1" type="ORF">EH240_11190</name>
</gene>
<dbReference type="Proteomes" id="UP000273786">
    <property type="component" value="Unassembled WGS sequence"/>
</dbReference>
<keyword evidence="2" id="KW-1185">Reference proteome</keyword>
<comment type="caution">
    <text evidence="1">The sequence shown here is derived from an EMBL/GenBank/DDBJ whole genome shotgun (WGS) entry which is preliminary data.</text>
</comment>
<evidence type="ECO:0000313" key="1">
    <source>
        <dbReference type="EMBL" id="RRI03123.1"/>
    </source>
</evidence>